<dbReference type="Proteomes" id="UP000094444">
    <property type="component" value="Unassembled WGS sequence"/>
</dbReference>
<dbReference type="SUPFAM" id="SSF51445">
    <property type="entry name" value="(Trans)glycosidases"/>
    <property type="match status" value="1"/>
</dbReference>
<protein>
    <submittedName>
        <fullName evidence="1">Beta-galactosidase</fullName>
    </submittedName>
</protein>
<dbReference type="OrthoDB" id="408532at2759"/>
<reference evidence="1" key="1">
    <citation type="submission" date="2017-09" db="EMBL/GenBank/DDBJ databases">
        <title>Polyketide synthases of a Diaporthe helianthi virulent isolate.</title>
        <authorList>
            <person name="Baroncelli R."/>
        </authorList>
    </citation>
    <scope>NUCLEOTIDE SEQUENCE [LARGE SCALE GENOMIC DNA]</scope>
    <source>
        <strain evidence="1">7/96</strain>
    </source>
</reference>
<name>A0A2P5HR35_DIAHE</name>
<evidence type="ECO:0000313" key="2">
    <source>
        <dbReference type="Proteomes" id="UP000094444"/>
    </source>
</evidence>
<dbReference type="Gene3D" id="3.20.20.80">
    <property type="entry name" value="Glycosidases"/>
    <property type="match status" value="1"/>
</dbReference>
<organism evidence="1 2">
    <name type="scientific">Diaporthe helianthi</name>
    <dbReference type="NCBI Taxonomy" id="158607"/>
    <lineage>
        <taxon>Eukaryota</taxon>
        <taxon>Fungi</taxon>
        <taxon>Dikarya</taxon>
        <taxon>Ascomycota</taxon>
        <taxon>Pezizomycotina</taxon>
        <taxon>Sordariomycetes</taxon>
        <taxon>Sordariomycetidae</taxon>
        <taxon>Diaporthales</taxon>
        <taxon>Diaporthaceae</taxon>
        <taxon>Diaporthe</taxon>
    </lineage>
</organism>
<gene>
    <name evidence="1" type="ORF">DHEL01_v208907</name>
</gene>
<dbReference type="STRING" id="158607.A0A2P5HR35"/>
<evidence type="ECO:0000313" key="1">
    <source>
        <dbReference type="EMBL" id="POS72698.1"/>
    </source>
</evidence>
<dbReference type="AlphaFoldDB" id="A0A2P5HR35"/>
<dbReference type="InterPro" id="IPR017853">
    <property type="entry name" value="GH"/>
</dbReference>
<sequence>MDLSCLNCQVARIRNKESPADMSYIHTQPLCPEYHAISLNKMVLSSVATSTLSTKVHGEHRLLPGAEHVGKVFAAQEPDRFVAGEFFWPGFDHMGGHTPYYTANSSNSGIISHAGFKKIGVYQYQSAWKPERRPHLLWSDRVGCLVTPLHVFSVADSVEIFVD</sequence>
<comment type="caution">
    <text evidence="1">The sequence shown here is derived from an EMBL/GenBank/DDBJ whole genome shotgun (WGS) entry which is preliminary data.</text>
</comment>
<proteinExistence type="predicted"/>
<dbReference type="InParanoid" id="A0A2P5HR35"/>
<accession>A0A2P5HR35</accession>
<keyword evidence="2" id="KW-1185">Reference proteome</keyword>
<dbReference type="EMBL" id="MAVT02000945">
    <property type="protein sequence ID" value="POS72698.1"/>
    <property type="molecule type" value="Genomic_DNA"/>
</dbReference>